<dbReference type="RefSeq" id="WP_073339695.1">
    <property type="nucleotide sequence ID" value="NZ_FQXM01000023.1"/>
</dbReference>
<reference evidence="2 3" key="1">
    <citation type="submission" date="2016-11" db="EMBL/GenBank/DDBJ databases">
        <authorList>
            <person name="Jaros S."/>
            <person name="Januszkiewicz K."/>
            <person name="Wedrychowicz H."/>
        </authorList>
    </citation>
    <scope>NUCLEOTIDE SEQUENCE [LARGE SCALE GENOMIC DNA]</scope>
    <source>
        <strain evidence="2 3">DSM 8605</strain>
    </source>
</reference>
<dbReference type="InterPro" id="IPR006638">
    <property type="entry name" value="Elp3/MiaA/NifB-like_rSAM"/>
</dbReference>
<proteinExistence type="predicted"/>
<dbReference type="EMBL" id="FQXM01000023">
    <property type="protein sequence ID" value="SHH94409.1"/>
    <property type="molecule type" value="Genomic_DNA"/>
</dbReference>
<dbReference type="InterPro" id="IPR023404">
    <property type="entry name" value="rSAM_horseshoe"/>
</dbReference>
<dbReference type="GO" id="GO:0051536">
    <property type="term" value="F:iron-sulfur cluster binding"/>
    <property type="evidence" value="ECO:0007669"/>
    <property type="project" value="InterPro"/>
</dbReference>
<dbReference type="SFLD" id="SFLDS00029">
    <property type="entry name" value="Radical_SAM"/>
    <property type="match status" value="1"/>
</dbReference>
<accession>A0A1M5X3M4</accession>
<dbReference type="SMART" id="SM00729">
    <property type="entry name" value="Elp3"/>
    <property type="match status" value="1"/>
</dbReference>
<dbReference type="CDD" id="cd01335">
    <property type="entry name" value="Radical_SAM"/>
    <property type="match status" value="1"/>
</dbReference>
<dbReference type="InterPro" id="IPR007197">
    <property type="entry name" value="rSAM"/>
</dbReference>
<organism evidence="2 3">
    <name type="scientific">Clostridium grantii DSM 8605</name>
    <dbReference type="NCBI Taxonomy" id="1121316"/>
    <lineage>
        <taxon>Bacteria</taxon>
        <taxon>Bacillati</taxon>
        <taxon>Bacillota</taxon>
        <taxon>Clostridia</taxon>
        <taxon>Eubacteriales</taxon>
        <taxon>Clostridiaceae</taxon>
        <taxon>Clostridium</taxon>
    </lineage>
</organism>
<feature type="domain" description="Radical SAM core" evidence="1">
    <location>
        <begin position="253"/>
        <end position="496"/>
    </location>
</feature>
<dbReference type="GO" id="GO:0003824">
    <property type="term" value="F:catalytic activity"/>
    <property type="evidence" value="ECO:0007669"/>
    <property type="project" value="InterPro"/>
</dbReference>
<dbReference type="OrthoDB" id="9806827at2"/>
<name>A0A1M5X3M4_9CLOT</name>
<keyword evidence="3" id="KW-1185">Reference proteome</keyword>
<dbReference type="Pfam" id="PF04055">
    <property type="entry name" value="Radical_SAM"/>
    <property type="match status" value="1"/>
</dbReference>
<evidence type="ECO:0000313" key="3">
    <source>
        <dbReference type="Proteomes" id="UP000184447"/>
    </source>
</evidence>
<dbReference type="STRING" id="1121316.SAMN02745207_03318"/>
<dbReference type="NCBIfam" id="TIGR03960">
    <property type="entry name" value="rSAM_fuse_unch"/>
    <property type="match status" value="1"/>
</dbReference>
<evidence type="ECO:0000259" key="1">
    <source>
        <dbReference type="PROSITE" id="PS51918"/>
    </source>
</evidence>
<dbReference type="AlphaFoldDB" id="A0A1M5X3M4"/>
<dbReference type="PANTHER" id="PTHR42731">
    <property type="entry name" value="SLL1084 PROTEIN"/>
    <property type="match status" value="1"/>
</dbReference>
<dbReference type="Proteomes" id="UP000184447">
    <property type="component" value="Unassembled WGS sequence"/>
</dbReference>
<dbReference type="SUPFAM" id="SSF102114">
    <property type="entry name" value="Radical SAM enzymes"/>
    <property type="match status" value="1"/>
</dbReference>
<dbReference type="SFLD" id="SFLDG01082">
    <property type="entry name" value="B12-binding_domain_containing"/>
    <property type="match status" value="1"/>
</dbReference>
<protein>
    <submittedName>
        <fullName evidence="2">Radical SAM family uncharacterized protein</fullName>
    </submittedName>
</protein>
<dbReference type="InterPro" id="IPR023862">
    <property type="entry name" value="CHP03960_rSAM"/>
</dbReference>
<dbReference type="PROSITE" id="PS51918">
    <property type="entry name" value="RADICAL_SAM"/>
    <property type="match status" value="1"/>
</dbReference>
<dbReference type="PANTHER" id="PTHR42731:SF1">
    <property type="entry name" value="RADICAL SAM DOMAIN PROTEIN"/>
    <property type="match status" value="1"/>
</dbReference>
<dbReference type="InterPro" id="IPR058240">
    <property type="entry name" value="rSAM_sf"/>
</dbReference>
<sequence>MNRVSDDILFKVEKPARYIGGELNSCIKDKEKVDIRYAFCFPDVYEVGMSHLGTKILYYTLNQREDTYAERAYAPWPDMEAEMRKNNIPMFTLETKDSIKEFDFVSFTLQYEMSYTNILNMLNLADINIRASQRTEDDPIVLCGGPCAYNPEPLHDIVDIFALGEGEEQLDQLMDLYKECKAKKLTKKEFLRKSTSIKGIYIPSLYETTYNEDNTIKEFKPLYEDVPAVVTKAFITDFNEVDFPDKLLVPYIEVVHDRVTLETFRGCTRGCRFCQAGMIYRPLREKKAEKLLEQSEELIKATGYDEVSLVSLSICDYSDIENLVFSLVEKHSDNKVGVSLPSIRIDSFSVDLVKEIQKVRKTGLTFAPEAGSQRMRDIINKGVTEENLMESSIAAFKAGWSTIKLYFMIGLPYEREEDVLGIADLGKKVVAQYYSVPKEERKKGLKVNLSSAIFVPKAFTPFQWAAQDRMDVTKEKIKLIRNAVNKDKPINYNWHESPVSYLEAIFARGDRRLCDVLVKAFEKGAKFDGWGEHFKFNIWREALEECGVDGDFYAHRERSYEEVFPWDFIDIGVTKEFLIKENEKAKNEELTMDCRGDCQSCGVNTNENFRNGVCFENAISN</sequence>
<dbReference type="InterPro" id="IPR045784">
    <property type="entry name" value="Radical_SAM_N2"/>
</dbReference>
<evidence type="ECO:0000313" key="2">
    <source>
        <dbReference type="EMBL" id="SHH94409.1"/>
    </source>
</evidence>
<gene>
    <name evidence="2" type="ORF">SAMN02745207_03318</name>
</gene>
<dbReference type="Pfam" id="PF19864">
    <property type="entry name" value="Radical_SAM_N2"/>
    <property type="match status" value="1"/>
</dbReference>
<dbReference type="Gene3D" id="3.80.30.20">
    <property type="entry name" value="tm_1862 like domain"/>
    <property type="match status" value="1"/>
</dbReference>